<dbReference type="PANTHER" id="PTHR44846:SF1">
    <property type="entry name" value="MANNOSYL-D-GLYCERATE TRANSPORT_METABOLISM SYSTEM REPRESSOR MNGR-RELATED"/>
    <property type="match status" value="1"/>
</dbReference>
<keyword evidence="7" id="KW-1185">Reference proteome</keyword>
<evidence type="ECO:0000256" key="4">
    <source>
        <dbReference type="SAM" id="MobiDB-lite"/>
    </source>
</evidence>
<reference evidence="7" key="1">
    <citation type="submission" date="2016-06" db="EMBL/GenBank/DDBJ databases">
        <authorList>
            <person name="Varghese N."/>
            <person name="Submissions Spin"/>
        </authorList>
    </citation>
    <scope>NUCLEOTIDE SEQUENCE [LARGE SCALE GENOMIC DNA]</scope>
    <source>
        <strain evidence="7">DSM 44830</strain>
    </source>
</reference>
<dbReference type="GO" id="GO:0003677">
    <property type="term" value="F:DNA binding"/>
    <property type="evidence" value="ECO:0007669"/>
    <property type="project" value="UniProtKB-KW"/>
</dbReference>
<dbReference type="RefSeq" id="WP_425412467.1">
    <property type="nucleotide sequence ID" value="NZ_FMCX01000003.1"/>
</dbReference>
<dbReference type="InterPro" id="IPR036390">
    <property type="entry name" value="WH_DNA-bd_sf"/>
</dbReference>
<feature type="region of interest" description="Disordered" evidence="4">
    <location>
        <begin position="1"/>
        <end position="29"/>
    </location>
</feature>
<evidence type="ECO:0000313" key="6">
    <source>
        <dbReference type="EMBL" id="SCF17761.1"/>
    </source>
</evidence>
<evidence type="ECO:0000259" key="5">
    <source>
        <dbReference type="PROSITE" id="PS50949"/>
    </source>
</evidence>
<proteinExistence type="predicted"/>
<dbReference type="Proteomes" id="UP000199504">
    <property type="component" value="Unassembled WGS sequence"/>
</dbReference>
<dbReference type="Gene3D" id="1.10.10.10">
    <property type="entry name" value="Winged helix-like DNA-binding domain superfamily/Winged helix DNA-binding domain"/>
    <property type="match status" value="1"/>
</dbReference>
<dbReference type="STRING" id="262898.GA0070564_103682"/>
<evidence type="ECO:0000256" key="3">
    <source>
        <dbReference type="ARBA" id="ARBA00023163"/>
    </source>
</evidence>
<feature type="domain" description="HTH gntR-type" evidence="5">
    <location>
        <begin position="26"/>
        <end position="93"/>
    </location>
</feature>
<dbReference type="InterPro" id="IPR000524">
    <property type="entry name" value="Tscrpt_reg_HTH_GntR"/>
</dbReference>
<dbReference type="PANTHER" id="PTHR44846">
    <property type="entry name" value="MANNOSYL-D-GLYCERATE TRANSPORT/METABOLISM SYSTEM REPRESSOR MNGR-RELATED"/>
    <property type="match status" value="1"/>
</dbReference>
<name>A0A1C4YBQ0_9ACTN</name>
<evidence type="ECO:0000256" key="1">
    <source>
        <dbReference type="ARBA" id="ARBA00023015"/>
    </source>
</evidence>
<dbReference type="InterPro" id="IPR050679">
    <property type="entry name" value="Bact_HTH_transcr_reg"/>
</dbReference>
<accession>A0A1C4YBQ0</accession>
<dbReference type="InterPro" id="IPR036388">
    <property type="entry name" value="WH-like_DNA-bd_sf"/>
</dbReference>
<evidence type="ECO:0000313" key="7">
    <source>
        <dbReference type="Proteomes" id="UP000199504"/>
    </source>
</evidence>
<dbReference type="AlphaFoldDB" id="A0A1C4YBQ0"/>
<sequence>MNEAARVVRHDRRRRTNRSPHLPTAQPEFRRIVNDIADIKSGELKPGDKLPSTSQLAEMYGVSNNTAYRALAILHDRELIIGQQGRGTYVADRSTA</sequence>
<dbReference type="SUPFAM" id="SSF46785">
    <property type="entry name" value="Winged helix' DNA-binding domain"/>
    <property type="match status" value="1"/>
</dbReference>
<protein>
    <submittedName>
        <fullName evidence="6">Regulatory protein, gntR family</fullName>
    </submittedName>
</protein>
<keyword evidence="3" id="KW-0804">Transcription</keyword>
<keyword evidence="2" id="KW-0238">DNA-binding</keyword>
<dbReference type="EMBL" id="FMCX01000003">
    <property type="protein sequence ID" value="SCF17761.1"/>
    <property type="molecule type" value="Genomic_DNA"/>
</dbReference>
<feature type="compositionally biased region" description="Basic residues" evidence="4">
    <location>
        <begin position="7"/>
        <end position="18"/>
    </location>
</feature>
<organism evidence="6 7">
    <name type="scientific">Micromonospora mirobrigensis</name>
    <dbReference type="NCBI Taxonomy" id="262898"/>
    <lineage>
        <taxon>Bacteria</taxon>
        <taxon>Bacillati</taxon>
        <taxon>Actinomycetota</taxon>
        <taxon>Actinomycetes</taxon>
        <taxon>Micromonosporales</taxon>
        <taxon>Micromonosporaceae</taxon>
        <taxon>Micromonospora</taxon>
    </lineage>
</organism>
<dbReference type="GO" id="GO:0045892">
    <property type="term" value="P:negative regulation of DNA-templated transcription"/>
    <property type="evidence" value="ECO:0007669"/>
    <property type="project" value="TreeGrafter"/>
</dbReference>
<dbReference type="SMART" id="SM00345">
    <property type="entry name" value="HTH_GNTR"/>
    <property type="match status" value="1"/>
</dbReference>
<dbReference type="PROSITE" id="PS50949">
    <property type="entry name" value="HTH_GNTR"/>
    <property type="match status" value="1"/>
</dbReference>
<evidence type="ECO:0000256" key="2">
    <source>
        <dbReference type="ARBA" id="ARBA00023125"/>
    </source>
</evidence>
<gene>
    <name evidence="6" type="ORF">GA0070564_103682</name>
</gene>
<keyword evidence="1" id="KW-0805">Transcription regulation</keyword>
<dbReference type="GO" id="GO:0003700">
    <property type="term" value="F:DNA-binding transcription factor activity"/>
    <property type="evidence" value="ECO:0007669"/>
    <property type="project" value="InterPro"/>
</dbReference>
<dbReference type="CDD" id="cd07377">
    <property type="entry name" value="WHTH_GntR"/>
    <property type="match status" value="1"/>
</dbReference>
<dbReference type="Pfam" id="PF00392">
    <property type="entry name" value="GntR"/>
    <property type="match status" value="1"/>
</dbReference>